<proteinExistence type="predicted"/>
<keyword evidence="2" id="KW-1185">Reference proteome</keyword>
<evidence type="ECO:0000313" key="2">
    <source>
        <dbReference type="Proteomes" id="UP000308600"/>
    </source>
</evidence>
<reference evidence="1 2" key="1">
    <citation type="journal article" date="2019" name="Nat. Ecol. Evol.">
        <title>Megaphylogeny resolves global patterns of mushroom evolution.</title>
        <authorList>
            <person name="Varga T."/>
            <person name="Krizsan K."/>
            <person name="Foldi C."/>
            <person name="Dima B."/>
            <person name="Sanchez-Garcia M."/>
            <person name="Sanchez-Ramirez S."/>
            <person name="Szollosi G.J."/>
            <person name="Szarkandi J.G."/>
            <person name="Papp V."/>
            <person name="Albert L."/>
            <person name="Andreopoulos W."/>
            <person name="Angelini C."/>
            <person name="Antonin V."/>
            <person name="Barry K.W."/>
            <person name="Bougher N.L."/>
            <person name="Buchanan P."/>
            <person name="Buyck B."/>
            <person name="Bense V."/>
            <person name="Catcheside P."/>
            <person name="Chovatia M."/>
            <person name="Cooper J."/>
            <person name="Damon W."/>
            <person name="Desjardin D."/>
            <person name="Finy P."/>
            <person name="Geml J."/>
            <person name="Haridas S."/>
            <person name="Hughes K."/>
            <person name="Justo A."/>
            <person name="Karasinski D."/>
            <person name="Kautmanova I."/>
            <person name="Kiss B."/>
            <person name="Kocsube S."/>
            <person name="Kotiranta H."/>
            <person name="LaButti K.M."/>
            <person name="Lechner B.E."/>
            <person name="Liimatainen K."/>
            <person name="Lipzen A."/>
            <person name="Lukacs Z."/>
            <person name="Mihaltcheva S."/>
            <person name="Morgado L.N."/>
            <person name="Niskanen T."/>
            <person name="Noordeloos M.E."/>
            <person name="Ohm R.A."/>
            <person name="Ortiz-Santana B."/>
            <person name="Ovrebo C."/>
            <person name="Racz N."/>
            <person name="Riley R."/>
            <person name="Savchenko A."/>
            <person name="Shiryaev A."/>
            <person name="Soop K."/>
            <person name="Spirin V."/>
            <person name="Szebenyi C."/>
            <person name="Tomsovsky M."/>
            <person name="Tulloss R.E."/>
            <person name="Uehling J."/>
            <person name="Grigoriev I.V."/>
            <person name="Vagvolgyi C."/>
            <person name="Papp T."/>
            <person name="Martin F.M."/>
            <person name="Miettinen O."/>
            <person name="Hibbett D.S."/>
            <person name="Nagy L.G."/>
        </authorList>
    </citation>
    <scope>NUCLEOTIDE SEQUENCE [LARGE SCALE GENOMIC DNA]</scope>
    <source>
        <strain evidence="1 2">NL-1719</strain>
    </source>
</reference>
<evidence type="ECO:0000313" key="1">
    <source>
        <dbReference type="EMBL" id="TFK76480.1"/>
    </source>
</evidence>
<organism evidence="1 2">
    <name type="scientific">Pluteus cervinus</name>
    <dbReference type="NCBI Taxonomy" id="181527"/>
    <lineage>
        <taxon>Eukaryota</taxon>
        <taxon>Fungi</taxon>
        <taxon>Dikarya</taxon>
        <taxon>Basidiomycota</taxon>
        <taxon>Agaricomycotina</taxon>
        <taxon>Agaricomycetes</taxon>
        <taxon>Agaricomycetidae</taxon>
        <taxon>Agaricales</taxon>
        <taxon>Pluteineae</taxon>
        <taxon>Pluteaceae</taxon>
        <taxon>Pluteus</taxon>
    </lineage>
</organism>
<dbReference type="Proteomes" id="UP000308600">
    <property type="component" value="Unassembled WGS sequence"/>
</dbReference>
<sequence length="794" mass="88386">MARPPSTKRSAPASSRPLKRRKISSSSAGPGVQQLKGKKKALRQTIIPIPSQEEDDVQLSEQDHDLFDEYGQATSFLENLDQKGIARSKAETKRLHALNKPKRAARPSSLPSLSSSDGEDSGGVGFDSSDTDDTGDEEHPSTSDEPDSDREMDYEQGARKTKKYWDSSASRAIPRLPIKLANGELQELKPTAQLPSQESSDDESDASEGPESTPMRVEDVATGARFGRPAVLDVVQMKSRKSRIAAAKEQIAGICQEIISDPENSLGLLRRLHTFSLPEITTPTHPSPVANDIIIRKLSILSQLAVFLDVIPGYRIRSLSDKEKAEKVGQLVARTREWEQGLVSVYQNFLKTLEAEIKGRTELADDALHCMCTLLEQRSHFNFRLNLINCIVSRLSRKTMDKSMVTCLETITKVLRADQTGQPSLEIVQVLNRMIKERQFKVHPDVLSCLLYLRLKTELGRRASNTKADTALQADGMTQSKGKRGKAKTTEPVHLSKKAKKALKEKKEIEKEFREAEAQVDKEERATIQTETLKLLFVLYFRILKHPTPTPLLPAALHGVSKFAHLVNINFFKDLMDVLKSLVEMHSRSIDETVPEDSSVIIRDIRHRLLCITTAFELLSGQGEALNIELSDFVTQLYKMIPPLSHMPDIDDLSSDHSHVMASSASKTFPSVADLLFLALGHIFSSRTLGSSPPPWCSAAFSKRLLTAALHWPPAVALRVLDFVTEQVATEPKLEALLSTEDRVFDGVYRPEVDDPQVSNPFGTMFWEVHVMARGHCDAQVRKKAANLANFVRS</sequence>
<gene>
    <name evidence="1" type="ORF">BDN72DRAFT_831053</name>
</gene>
<name>A0ACD3BE63_9AGAR</name>
<protein>
    <submittedName>
        <fullName evidence="1">NOC3p-domain-containing protein</fullName>
    </submittedName>
</protein>
<accession>A0ACD3BE63</accession>
<dbReference type="EMBL" id="ML208260">
    <property type="protein sequence ID" value="TFK76480.1"/>
    <property type="molecule type" value="Genomic_DNA"/>
</dbReference>